<evidence type="ECO:0000256" key="1">
    <source>
        <dbReference type="ARBA" id="ARBA00022598"/>
    </source>
</evidence>
<protein>
    <submittedName>
        <fullName evidence="3">Biotin--[acetyl-CoA-carboxylase] ligase</fullName>
        <ecNumber evidence="3">6.3.4.15</ecNumber>
    </submittedName>
</protein>
<dbReference type="EMBL" id="JABBKX010000004">
    <property type="protein sequence ID" value="NMJ42430.1"/>
    <property type="molecule type" value="Genomic_DNA"/>
</dbReference>
<name>A0A848EG64_9PROT</name>
<dbReference type="InterPro" id="IPR004143">
    <property type="entry name" value="BPL_LPL_catalytic"/>
</dbReference>
<dbReference type="GO" id="GO:0005737">
    <property type="term" value="C:cytoplasm"/>
    <property type="evidence" value="ECO:0007669"/>
    <property type="project" value="TreeGrafter"/>
</dbReference>
<accession>A0A848EG64</accession>
<dbReference type="InterPro" id="IPR004408">
    <property type="entry name" value="Biotin_CoA_COase_ligase"/>
</dbReference>
<proteinExistence type="predicted"/>
<dbReference type="PANTHER" id="PTHR12835:SF5">
    <property type="entry name" value="BIOTIN--PROTEIN LIGASE"/>
    <property type="match status" value="1"/>
</dbReference>
<dbReference type="Pfam" id="PF03099">
    <property type="entry name" value="BPL_LplA_LipB"/>
    <property type="match status" value="1"/>
</dbReference>
<dbReference type="EC" id="6.3.4.15" evidence="3"/>
<dbReference type="CDD" id="cd16442">
    <property type="entry name" value="BPL"/>
    <property type="match status" value="1"/>
</dbReference>
<dbReference type="RefSeq" id="WP_170054650.1">
    <property type="nucleotide sequence ID" value="NZ_JABBKX010000004.1"/>
</dbReference>
<evidence type="ECO:0000313" key="4">
    <source>
        <dbReference type="Proteomes" id="UP000548582"/>
    </source>
</evidence>
<sequence length="244" mass="25234">MTAAHRFCLRVHEALPSTSDLVARLAEAGEPDGLAVLARRQTAGRGTQGRSWEGPSGNLHITMLLRPAEPMRHAPQWSLLAAVALADAVAPMLPDPSILALKWPNDLLLGGAKAAGILTEASATPEGGIAWLSIGIGVNLAHAPEVPGRRTACLADTGIAPPAPEAFAEALLAAIDRRRTERALEGFAPVRAAWLARGPALDTHLAIRRQGAEIAGRFAGLAEDGSLLLASGGRVHAVASGEVA</sequence>
<gene>
    <name evidence="3" type="ORF">GWK16_14370</name>
</gene>
<evidence type="ECO:0000259" key="2">
    <source>
        <dbReference type="PROSITE" id="PS51733"/>
    </source>
</evidence>
<keyword evidence="4" id="KW-1185">Reference proteome</keyword>
<dbReference type="SUPFAM" id="SSF55681">
    <property type="entry name" value="Class II aaRS and biotin synthetases"/>
    <property type="match status" value="1"/>
</dbReference>
<dbReference type="InterPro" id="IPR045864">
    <property type="entry name" value="aa-tRNA-synth_II/BPL/LPL"/>
</dbReference>
<dbReference type="AlphaFoldDB" id="A0A848EG64"/>
<dbReference type="Proteomes" id="UP000548582">
    <property type="component" value="Unassembled WGS sequence"/>
</dbReference>
<dbReference type="PANTHER" id="PTHR12835">
    <property type="entry name" value="BIOTIN PROTEIN LIGASE"/>
    <property type="match status" value="1"/>
</dbReference>
<evidence type="ECO:0000313" key="3">
    <source>
        <dbReference type="EMBL" id="NMJ42430.1"/>
    </source>
</evidence>
<dbReference type="GO" id="GO:0004077">
    <property type="term" value="F:biotin--[biotin carboxyl-carrier protein] ligase activity"/>
    <property type="evidence" value="ECO:0007669"/>
    <property type="project" value="UniProtKB-EC"/>
</dbReference>
<dbReference type="Gene3D" id="3.30.930.10">
    <property type="entry name" value="Bira Bifunctional Protein, Domain 2"/>
    <property type="match status" value="1"/>
</dbReference>
<comment type="caution">
    <text evidence="3">The sequence shown here is derived from an EMBL/GenBank/DDBJ whole genome shotgun (WGS) entry which is preliminary data.</text>
</comment>
<keyword evidence="1 3" id="KW-0436">Ligase</keyword>
<dbReference type="PROSITE" id="PS51733">
    <property type="entry name" value="BPL_LPL_CATALYTIC"/>
    <property type="match status" value="1"/>
</dbReference>
<reference evidence="3 4" key="1">
    <citation type="submission" date="2020-03" db="EMBL/GenBank/DDBJ databases">
        <authorList>
            <person name="Sun Q."/>
        </authorList>
    </citation>
    <scope>NUCLEOTIDE SEQUENCE [LARGE SCALE GENOMIC DNA]</scope>
    <source>
        <strain evidence="3 4">JC162</strain>
    </source>
</reference>
<feature type="domain" description="BPL/LPL catalytic" evidence="2">
    <location>
        <begin position="1"/>
        <end position="183"/>
    </location>
</feature>
<organism evidence="3 4">
    <name type="scientific">Neoroseomonas marina</name>
    <dbReference type="NCBI Taxonomy" id="1232220"/>
    <lineage>
        <taxon>Bacteria</taxon>
        <taxon>Pseudomonadati</taxon>
        <taxon>Pseudomonadota</taxon>
        <taxon>Alphaproteobacteria</taxon>
        <taxon>Acetobacterales</taxon>
        <taxon>Acetobacteraceae</taxon>
        <taxon>Neoroseomonas</taxon>
    </lineage>
</organism>
<dbReference type="NCBIfam" id="TIGR00121">
    <property type="entry name" value="birA_ligase"/>
    <property type="match status" value="1"/>
</dbReference>